<evidence type="ECO:0000313" key="2">
    <source>
        <dbReference type="Proteomes" id="UP000003460"/>
    </source>
</evidence>
<dbReference type="STRING" id="626522.GCWU000325_01319"/>
<proteinExistence type="predicted"/>
<protein>
    <recommendedName>
        <fullName evidence="3">DUF1934 domain-containing protein</fullName>
    </recommendedName>
</protein>
<evidence type="ECO:0008006" key="3">
    <source>
        <dbReference type="Google" id="ProtNLM"/>
    </source>
</evidence>
<comment type="caution">
    <text evidence="1">The sequence shown here is derived from an EMBL/GenBank/DDBJ whole genome shotgun (WGS) entry which is preliminary data.</text>
</comment>
<organism evidence="1 2">
    <name type="scientific">Alloprevotella tannerae ATCC 51259</name>
    <dbReference type="NCBI Taxonomy" id="626522"/>
    <lineage>
        <taxon>Bacteria</taxon>
        <taxon>Pseudomonadati</taxon>
        <taxon>Bacteroidota</taxon>
        <taxon>Bacteroidia</taxon>
        <taxon>Bacteroidales</taxon>
        <taxon>Prevotellaceae</taxon>
        <taxon>Alloprevotella</taxon>
    </lineage>
</organism>
<keyword evidence="2" id="KW-1185">Reference proteome</keyword>
<accession>C9LGH6</accession>
<dbReference type="HOGENOM" id="CLU_1336525_0_0_10"/>
<dbReference type="AlphaFoldDB" id="C9LGH6"/>
<dbReference type="InterPro" id="IPR015231">
    <property type="entry name" value="DUF1934"/>
</dbReference>
<evidence type="ECO:0000313" key="1">
    <source>
        <dbReference type="EMBL" id="EEX71784.1"/>
    </source>
</evidence>
<dbReference type="SUPFAM" id="SSF50814">
    <property type="entry name" value="Lipocalins"/>
    <property type="match status" value="1"/>
</dbReference>
<gene>
    <name evidence="1" type="ORF">GCWU000325_01319</name>
</gene>
<dbReference type="eggNOG" id="ENOG5030TN8">
    <property type="taxonomic scope" value="Bacteria"/>
</dbReference>
<dbReference type="EMBL" id="ACIJ02000018">
    <property type="protein sequence ID" value="EEX71784.1"/>
    <property type="molecule type" value="Genomic_DNA"/>
</dbReference>
<reference evidence="1" key="1">
    <citation type="submission" date="2009-09" db="EMBL/GenBank/DDBJ databases">
        <authorList>
            <person name="Weinstock G."/>
            <person name="Sodergren E."/>
            <person name="Clifton S."/>
            <person name="Fulton L."/>
            <person name="Fulton B."/>
            <person name="Courtney L."/>
            <person name="Fronick C."/>
            <person name="Harrison M."/>
            <person name="Strong C."/>
            <person name="Farmer C."/>
            <person name="Delahaunty K."/>
            <person name="Markovic C."/>
            <person name="Hall O."/>
            <person name="Minx P."/>
            <person name="Tomlinson C."/>
            <person name="Mitreva M."/>
            <person name="Nelson J."/>
            <person name="Hou S."/>
            <person name="Wollam A."/>
            <person name="Pepin K.H."/>
            <person name="Johnson M."/>
            <person name="Bhonagiri V."/>
            <person name="Nash W.E."/>
            <person name="Warren W."/>
            <person name="Chinwalla A."/>
            <person name="Mardis E.R."/>
            <person name="Wilson R.K."/>
        </authorList>
    </citation>
    <scope>NUCLEOTIDE SEQUENCE [LARGE SCALE GENOMIC DNA]</scope>
    <source>
        <strain evidence="1">ATCC 51259</strain>
    </source>
</reference>
<dbReference type="Pfam" id="PF09148">
    <property type="entry name" value="DUF1934"/>
    <property type="match status" value="1"/>
</dbReference>
<name>C9LGH6_9BACT</name>
<sequence>MLPANDGLARANDAPHWSANDKICLLPQKVDFAARRNKTKQTRSAPEAIQTPRAAKPSGLYLITKKKITMSKQIAITTRLVTRIDNEEEIIEQAVDGLLDIGPENHMLRFTEQDQQTQVHLLVSEERAQLRRNGSFSSAMRFTQGGRFESTYQTPHGPLQMHVVTKQYHTKHDTEGGTLETAYELYLSGRFISHDKLLITWKVYK</sequence>
<dbReference type="Proteomes" id="UP000003460">
    <property type="component" value="Unassembled WGS sequence"/>
</dbReference>
<dbReference type="Gene3D" id="2.40.128.20">
    <property type="match status" value="1"/>
</dbReference>
<dbReference type="InterPro" id="IPR012674">
    <property type="entry name" value="Calycin"/>
</dbReference>